<reference evidence="2 3" key="1">
    <citation type="submission" date="2019-03" db="EMBL/GenBank/DDBJ databases">
        <title>First draft genome of Liparis tanakae, snailfish: a comprehensive survey of snailfish specific genes.</title>
        <authorList>
            <person name="Kim W."/>
            <person name="Song I."/>
            <person name="Jeong J.-H."/>
            <person name="Kim D."/>
            <person name="Kim S."/>
            <person name="Ryu S."/>
            <person name="Song J.Y."/>
            <person name="Lee S.K."/>
        </authorList>
    </citation>
    <scope>NUCLEOTIDE SEQUENCE [LARGE SCALE GENOMIC DNA]</scope>
    <source>
        <tissue evidence="2">Muscle</tissue>
    </source>
</reference>
<sequence>MQTQWRMMGKYEEKKTSWTNMKGEKRLKVKRRLQFVLYDRKGGGDANAHRGRRSRWILLQGPPLLLRTLSTRSVADEATAETSRRQNVQWSRADIDQPPPPRRVLGSCCQISTATLTAVPFDHPQSKGPNVKH</sequence>
<feature type="region of interest" description="Disordered" evidence="1">
    <location>
        <begin position="75"/>
        <end position="104"/>
    </location>
</feature>
<organism evidence="2 3">
    <name type="scientific">Liparis tanakae</name>
    <name type="common">Tanaka's snailfish</name>
    <dbReference type="NCBI Taxonomy" id="230148"/>
    <lineage>
        <taxon>Eukaryota</taxon>
        <taxon>Metazoa</taxon>
        <taxon>Chordata</taxon>
        <taxon>Craniata</taxon>
        <taxon>Vertebrata</taxon>
        <taxon>Euteleostomi</taxon>
        <taxon>Actinopterygii</taxon>
        <taxon>Neopterygii</taxon>
        <taxon>Teleostei</taxon>
        <taxon>Neoteleostei</taxon>
        <taxon>Acanthomorphata</taxon>
        <taxon>Eupercaria</taxon>
        <taxon>Perciformes</taxon>
        <taxon>Cottioidei</taxon>
        <taxon>Cottales</taxon>
        <taxon>Liparidae</taxon>
        <taxon>Liparis</taxon>
    </lineage>
</organism>
<dbReference type="EMBL" id="SRLO01000022">
    <property type="protein sequence ID" value="TNN85171.1"/>
    <property type="molecule type" value="Genomic_DNA"/>
</dbReference>
<keyword evidence="3" id="KW-1185">Reference proteome</keyword>
<dbReference type="AlphaFoldDB" id="A0A4Z2J5G4"/>
<evidence type="ECO:0000313" key="3">
    <source>
        <dbReference type="Proteomes" id="UP000314294"/>
    </source>
</evidence>
<evidence type="ECO:0000256" key="1">
    <source>
        <dbReference type="SAM" id="MobiDB-lite"/>
    </source>
</evidence>
<comment type="caution">
    <text evidence="2">The sequence shown here is derived from an EMBL/GenBank/DDBJ whole genome shotgun (WGS) entry which is preliminary data.</text>
</comment>
<accession>A0A4Z2J5G4</accession>
<name>A0A4Z2J5G4_9TELE</name>
<dbReference type="Proteomes" id="UP000314294">
    <property type="component" value="Unassembled WGS sequence"/>
</dbReference>
<protein>
    <submittedName>
        <fullName evidence="2">Uncharacterized protein</fullName>
    </submittedName>
</protein>
<evidence type="ECO:0000313" key="2">
    <source>
        <dbReference type="EMBL" id="TNN85171.1"/>
    </source>
</evidence>
<gene>
    <name evidence="2" type="ORF">EYF80_004521</name>
</gene>
<proteinExistence type="predicted"/>